<dbReference type="InterPro" id="IPR004453">
    <property type="entry name" value="QueG"/>
</dbReference>
<dbReference type="Pfam" id="PF13484">
    <property type="entry name" value="Fer4_16"/>
    <property type="match status" value="1"/>
</dbReference>
<accession>A0A9E5T4M0</accession>
<feature type="binding site" evidence="9">
    <location>
        <begin position="278"/>
        <end position="279"/>
    </location>
    <ligand>
        <name>cob(II)alamin</name>
        <dbReference type="ChEBI" id="CHEBI:16304"/>
    </ligand>
</feature>
<protein>
    <recommendedName>
        <fullName evidence="9">Epoxyqueuosine reductase</fullName>
        <ecNumber evidence="9">1.17.99.6</ecNumber>
    </recommendedName>
    <alternativeName>
        <fullName evidence="9">Queuosine biosynthesis protein QueG</fullName>
    </alternativeName>
</protein>
<dbReference type="GO" id="GO:0052693">
    <property type="term" value="F:epoxyqueuosine reductase activity"/>
    <property type="evidence" value="ECO:0007669"/>
    <property type="project" value="UniProtKB-UniRule"/>
</dbReference>
<evidence type="ECO:0000256" key="4">
    <source>
        <dbReference type="ARBA" id="ARBA00022723"/>
    </source>
</evidence>
<evidence type="ECO:0000256" key="3">
    <source>
        <dbReference type="ARBA" id="ARBA00022694"/>
    </source>
</evidence>
<feature type="binding site" evidence="9">
    <location>
        <position position="68"/>
    </location>
    <ligand>
        <name>cob(II)alamin</name>
        <dbReference type="ChEBI" id="CHEBI:16304"/>
    </ligand>
</feature>
<feature type="active site" description="Proton donor" evidence="9">
    <location>
        <position position="170"/>
    </location>
</feature>
<keyword evidence="9" id="KW-0846">Cobalamin</keyword>
<comment type="caution">
    <text evidence="12">The sequence shown here is derived from an EMBL/GenBank/DDBJ whole genome shotgun (WGS) entry which is preliminary data.</text>
</comment>
<sequence>MPENSPTYPPQFLDTLAADIKRWGRELGFQQIGITDVDLRSEEPRLKEWLSKGYQGDMTWMGEHGNKRSRPEQLLPGTQRVICARLDYLPADTEQIRVLKDADKAYVSRYALGRDYHKLIRKRLSQLAQRIEAAVAPFIPAAWPSADTPSTASRDATETSLSLQQRAFVDSAPVLERPLAAKAGLGWVGKHTLLLNSQAGSWFFLGEVFTSVPLPLDESLETNRCGDCQACLKVCPTDAFPRPYQLDARRCISYLTIENKGAIPTEFREPMGNRVFGCDDCQAICPWNKYAAFSREDSFTPRHALDRSDLTTLFQWTEAEFLSNTEGSAIRRIGYERWLRNLAVGLGNAPTSDSVVSALRQKRDYPSPLVQEHVEWALQQHDNPGRRRRRKIKARPEQDTPSR</sequence>
<comment type="catalytic activity">
    <reaction evidence="9">
        <text>epoxyqueuosine(34) in tRNA + AH2 = queuosine(34) in tRNA + A + H2O</text>
        <dbReference type="Rhea" id="RHEA:32159"/>
        <dbReference type="Rhea" id="RHEA-COMP:18571"/>
        <dbReference type="Rhea" id="RHEA-COMP:18582"/>
        <dbReference type="ChEBI" id="CHEBI:13193"/>
        <dbReference type="ChEBI" id="CHEBI:15377"/>
        <dbReference type="ChEBI" id="CHEBI:17499"/>
        <dbReference type="ChEBI" id="CHEBI:194431"/>
        <dbReference type="ChEBI" id="CHEBI:194443"/>
        <dbReference type="EC" id="1.17.99.6"/>
    </reaction>
</comment>
<feature type="binding site" evidence="9">
    <location>
        <position position="170"/>
    </location>
    <ligand>
        <name>cob(II)alamin</name>
        <dbReference type="ChEBI" id="CHEBI:16304"/>
    </ligand>
</feature>
<comment type="pathway">
    <text evidence="9">tRNA modification; tRNA-queuosine biosynthesis.</text>
</comment>
<keyword evidence="13" id="KW-1185">Reference proteome</keyword>
<dbReference type="Proteomes" id="UP000787472">
    <property type="component" value="Unassembled WGS sequence"/>
</dbReference>
<dbReference type="RefSeq" id="WP_167191811.1">
    <property type="nucleotide sequence ID" value="NZ_JAAONZ010000024.1"/>
</dbReference>
<feature type="binding site" evidence="9">
    <location>
        <position position="281"/>
    </location>
    <ligand>
        <name>[4Fe-4S] cluster</name>
        <dbReference type="ChEBI" id="CHEBI:49883"/>
        <label>2</label>
    </ligand>
</feature>
<keyword evidence="6 9" id="KW-0560">Oxidoreductase</keyword>
<feature type="binding site" evidence="9">
    <location>
        <position position="251"/>
    </location>
    <ligand>
        <name>[4Fe-4S] cluster</name>
        <dbReference type="ChEBI" id="CHEBI:49883"/>
        <label>2</label>
    </ligand>
</feature>
<evidence type="ECO:0000256" key="6">
    <source>
        <dbReference type="ARBA" id="ARBA00023002"/>
    </source>
</evidence>
<keyword evidence="8 9" id="KW-0411">Iron-sulfur</keyword>
<feature type="domain" description="4Fe-4S ferredoxin-type" evidence="11">
    <location>
        <begin position="216"/>
        <end position="245"/>
    </location>
</feature>
<evidence type="ECO:0000313" key="13">
    <source>
        <dbReference type="Proteomes" id="UP000787472"/>
    </source>
</evidence>
<feature type="binding site" evidence="9">
    <location>
        <position position="205"/>
    </location>
    <ligand>
        <name>cob(II)alamin</name>
        <dbReference type="ChEBI" id="CHEBI:16304"/>
    </ligand>
</feature>
<dbReference type="GO" id="GO:0031419">
    <property type="term" value="F:cobalamin binding"/>
    <property type="evidence" value="ECO:0007669"/>
    <property type="project" value="UniProtKB-KW"/>
</dbReference>
<feature type="binding site" evidence="9">
    <location>
        <position position="235"/>
    </location>
    <ligand>
        <name>[4Fe-4S] cluster</name>
        <dbReference type="ChEBI" id="CHEBI:49883"/>
        <label>2</label>
    </ligand>
</feature>
<dbReference type="AlphaFoldDB" id="A0A9E5T4M0"/>
<dbReference type="SUPFAM" id="SSF46548">
    <property type="entry name" value="alpha-helical ferredoxin"/>
    <property type="match status" value="1"/>
</dbReference>
<feature type="binding site" evidence="9">
    <location>
        <position position="228"/>
    </location>
    <ligand>
        <name>[4Fe-4S] cluster</name>
        <dbReference type="ChEBI" id="CHEBI:49883"/>
        <label>1</label>
    </ligand>
</feature>
<keyword evidence="9" id="KW-0170">Cobalt</keyword>
<name>A0A9E5T4M0_9GAMM</name>
<dbReference type="PROSITE" id="PS51379">
    <property type="entry name" value="4FE4S_FER_2"/>
    <property type="match status" value="1"/>
</dbReference>
<dbReference type="InterPro" id="IPR013542">
    <property type="entry name" value="QueG_DUF1730"/>
</dbReference>
<evidence type="ECO:0000256" key="1">
    <source>
        <dbReference type="ARBA" id="ARBA00022485"/>
    </source>
</evidence>
<dbReference type="NCBIfam" id="TIGR00276">
    <property type="entry name" value="tRNA epoxyqueuosine(34) reductase QueG"/>
    <property type="match status" value="1"/>
</dbReference>
<keyword evidence="5 9" id="KW-0671">Queuosine biosynthesis</keyword>
<feature type="binding site" evidence="9">
    <location>
        <position position="278"/>
    </location>
    <ligand>
        <name>[4Fe-4S] cluster</name>
        <dbReference type="ChEBI" id="CHEBI:49883"/>
        <label>2</label>
    </ligand>
</feature>
<dbReference type="InterPro" id="IPR017900">
    <property type="entry name" value="4Fe4S_Fe_S_CS"/>
</dbReference>
<feature type="binding site" evidence="9">
    <location>
        <position position="285"/>
    </location>
    <ligand>
        <name>[4Fe-4S] cluster</name>
        <dbReference type="ChEBI" id="CHEBI:49883"/>
        <label>1</label>
    </ligand>
</feature>
<evidence type="ECO:0000256" key="9">
    <source>
        <dbReference type="HAMAP-Rule" id="MF_00916"/>
    </source>
</evidence>
<feature type="binding site" evidence="9">
    <location>
        <position position="231"/>
    </location>
    <ligand>
        <name>[4Fe-4S] cluster</name>
        <dbReference type="ChEBI" id="CHEBI:49883"/>
        <label>1</label>
    </ligand>
</feature>
<keyword evidence="3 9" id="KW-0819">tRNA processing</keyword>
<keyword evidence="7 9" id="KW-0408">Iron</keyword>
<reference evidence="12" key="1">
    <citation type="submission" date="2020-03" db="EMBL/GenBank/DDBJ databases">
        <authorList>
            <person name="Guo F."/>
        </authorList>
    </citation>
    <scope>NUCLEOTIDE SEQUENCE</scope>
    <source>
        <strain evidence="12">JCM 30134</strain>
    </source>
</reference>
<dbReference type="Gene3D" id="3.30.70.20">
    <property type="match status" value="1"/>
</dbReference>
<comment type="cofactor">
    <cofactor evidence="9">
        <name>[4Fe-4S] cluster</name>
        <dbReference type="ChEBI" id="CHEBI:49883"/>
    </cofactor>
    <text evidence="9">Binds 2 [4Fe-4S] clusters per monomer.</text>
</comment>
<keyword evidence="4 9" id="KW-0479">Metal-binding</keyword>
<dbReference type="GO" id="GO:0005737">
    <property type="term" value="C:cytoplasm"/>
    <property type="evidence" value="ECO:0007669"/>
    <property type="project" value="UniProtKB-SubCell"/>
</dbReference>
<dbReference type="PANTHER" id="PTHR30002:SF4">
    <property type="entry name" value="EPOXYQUEUOSINE REDUCTASE"/>
    <property type="match status" value="1"/>
</dbReference>
<dbReference type="EC" id="1.17.99.6" evidence="9"/>
<feature type="binding site" evidence="9">
    <location>
        <position position="260"/>
    </location>
    <ligand>
        <name>tRNA</name>
        <dbReference type="ChEBI" id="CHEBI:17843"/>
    </ligand>
</feature>
<evidence type="ECO:0000313" key="12">
    <source>
        <dbReference type="EMBL" id="NHO68117.1"/>
    </source>
</evidence>
<dbReference type="InterPro" id="IPR017896">
    <property type="entry name" value="4Fe4S_Fe-S-bd"/>
</dbReference>
<comment type="caution">
    <text evidence="9">Lacks conserved residue(s) required for the propagation of feature annotation.</text>
</comment>
<dbReference type="EMBL" id="JAAONZ010000024">
    <property type="protein sequence ID" value="NHO68117.1"/>
    <property type="molecule type" value="Genomic_DNA"/>
</dbReference>
<dbReference type="GO" id="GO:0046872">
    <property type="term" value="F:metal ion binding"/>
    <property type="evidence" value="ECO:0007669"/>
    <property type="project" value="UniProtKB-KW"/>
</dbReference>
<comment type="similarity">
    <text evidence="9">Belongs to the QueG family.</text>
</comment>
<evidence type="ECO:0000256" key="7">
    <source>
        <dbReference type="ARBA" id="ARBA00023004"/>
    </source>
</evidence>
<comment type="cofactor">
    <cofactor evidence="9">
        <name>cob(II)alamin</name>
        <dbReference type="ChEBI" id="CHEBI:16304"/>
    </cofactor>
</comment>
<keyword evidence="2 9" id="KW-0963">Cytoplasm</keyword>
<feature type="region of interest" description="Disordered" evidence="10">
    <location>
        <begin position="377"/>
        <end position="403"/>
    </location>
</feature>
<evidence type="ECO:0000256" key="5">
    <source>
        <dbReference type="ARBA" id="ARBA00022785"/>
    </source>
</evidence>
<feature type="binding site" evidence="9">
    <location>
        <position position="194"/>
    </location>
    <ligand>
        <name>cob(II)alamin</name>
        <dbReference type="ChEBI" id="CHEBI:16304"/>
    </ligand>
</feature>
<feature type="binding site" evidence="9">
    <location>
        <position position="253"/>
    </location>
    <ligand>
        <name>cob(II)alamin</name>
        <dbReference type="ChEBI" id="CHEBI:16304"/>
    </ligand>
</feature>
<feature type="compositionally biased region" description="Basic and acidic residues" evidence="10">
    <location>
        <begin position="394"/>
        <end position="403"/>
    </location>
</feature>
<proteinExistence type="inferred from homology"/>
<dbReference type="GO" id="GO:0008616">
    <property type="term" value="P:tRNA queuosine(34) biosynthetic process"/>
    <property type="evidence" value="ECO:0007669"/>
    <property type="project" value="UniProtKB-UniRule"/>
</dbReference>
<dbReference type="GO" id="GO:0051539">
    <property type="term" value="F:4 iron, 4 sulfur cluster binding"/>
    <property type="evidence" value="ECO:0007669"/>
    <property type="project" value="UniProtKB-KW"/>
</dbReference>
<gene>
    <name evidence="9 12" type="primary">queG</name>
    <name evidence="12" type="ORF">G8770_21420</name>
</gene>
<feature type="binding site" evidence="9">
    <location>
        <position position="225"/>
    </location>
    <ligand>
        <name>[4Fe-4S] cluster</name>
        <dbReference type="ChEBI" id="CHEBI:49883"/>
        <label>1</label>
    </ligand>
</feature>
<dbReference type="HAMAP" id="MF_00916">
    <property type="entry name" value="QueG"/>
    <property type="match status" value="1"/>
</dbReference>
<dbReference type="PROSITE" id="PS00198">
    <property type="entry name" value="4FE4S_FER_1"/>
    <property type="match status" value="1"/>
</dbReference>
<dbReference type="PANTHER" id="PTHR30002">
    <property type="entry name" value="EPOXYQUEUOSINE REDUCTASE"/>
    <property type="match status" value="1"/>
</dbReference>
<evidence type="ECO:0000256" key="2">
    <source>
        <dbReference type="ARBA" id="ARBA00022490"/>
    </source>
</evidence>
<comment type="subcellular location">
    <subcellularLocation>
        <location evidence="9">Cytoplasm</location>
    </subcellularLocation>
</comment>
<evidence type="ECO:0000256" key="8">
    <source>
        <dbReference type="ARBA" id="ARBA00023014"/>
    </source>
</evidence>
<evidence type="ECO:0000256" key="10">
    <source>
        <dbReference type="SAM" id="MobiDB-lite"/>
    </source>
</evidence>
<comment type="function">
    <text evidence="9">Catalyzes the conversion of epoxyqueuosine (oQ) to queuosine (Q), which is a hypermodified base found in the wobble positions of tRNA(Asp), tRNA(Asn), tRNA(His) and tRNA(Tyr).</text>
</comment>
<comment type="subunit">
    <text evidence="9">Monomer.</text>
</comment>
<dbReference type="Pfam" id="PF08331">
    <property type="entry name" value="QueG_DUF1730"/>
    <property type="match status" value="1"/>
</dbReference>
<evidence type="ECO:0000259" key="11">
    <source>
        <dbReference type="PROSITE" id="PS51379"/>
    </source>
</evidence>
<keyword evidence="1 9" id="KW-0004">4Fe-4S</keyword>
<organism evidence="12 13">
    <name type="scientific">Pseudomaricurvus hydrocarbonicus</name>
    <dbReference type="NCBI Taxonomy" id="1470433"/>
    <lineage>
        <taxon>Bacteria</taxon>
        <taxon>Pseudomonadati</taxon>
        <taxon>Pseudomonadota</taxon>
        <taxon>Gammaproteobacteria</taxon>
        <taxon>Cellvibrionales</taxon>
        <taxon>Cellvibrionaceae</taxon>
        <taxon>Pseudomaricurvus</taxon>
    </lineage>
</organism>